<keyword evidence="5" id="KW-0804">Transcription</keyword>
<comment type="subcellular location">
    <subcellularLocation>
        <location evidence="1">Nucleus</location>
    </subcellularLocation>
</comment>
<dbReference type="InterPro" id="IPR036638">
    <property type="entry name" value="HLH_DNA-bd_sf"/>
</dbReference>
<evidence type="ECO:0000256" key="6">
    <source>
        <dbReference type="ARBA" id="ARBA00023242"/>
    </source>
</evidence>
<dbReference type="PANTHER" id="PTHR16223:SF274">
    <property type="entry name" value="TRANSCRIPTION FACTOR BHLH84"/>
    <property type="match status" value="1"/>
</dbReference>
<dbReference type="Proteomes" id="UP000636800">
    <property type="component" value="Unassembled WGS sequence"/>
</dbReference>
<evidence type="ECO:0000259" key="8">
    <source>
        <dbReference type="PROSITE" id="PS50888"/>
    </source>
</evidence>
<dbReference type="Pfam" id="PF00010">
    <property type="entry name" value="HLH"/>
    <property type="match status" value="1"/>
</dbReference>
<dbReference type="CDD" id="cd11454">
    <property type="entry name" value="bHLH_AtIND_like"/>
    <property type="match status" value="1"/>
</dbReference>
<keyword evidence="3" id="KW-0805">Transcription regulation</keyword>
<dbReference type="InterPro" id="IPR011598">
    <property type="entry name" value="bHLH_dom"/>
</dbReference>
<dbReference type="Gene3D" id="4.10.280.10">
    <property type="entry name" value="Helix-loop-helix DNA-binding domain"/>
    <property type="match status" value="1"/>
</dbReference>
<evidence type="ECO:0000256" key="4">
    <source>
        <dbReference type="ARBA" id="ARBA00023125"/>
    </source>
</evidence>
<proteinExistence type="inferred from homology"/>
<name>A0A835UL32_VANPL</name>
<evidence type="ECO:0000256" key="2">
    <source>
        <dbReference type="ARBA" id="ARBA00005510"/>
    </source>
</evidence>
<feature type="compositionally biased region" description="Low complexity" evidence="7">
    <location>
        <begin position="181"/>
        <end position="191"/>
    </location>
</feature>
<feature type="domain" description="BHLH" evidence="8">
    <location>
        <begin position="225"/>
        <end position="274"/>
    </location>
</feature>
<evidence type="ECO:0000256" key="1">
    <source>
        <dbReference type="ARBA" id="ARBA00004123"/>
    </source>
</evidence>
<sequence>MEPVGAGTELIWSGFDSSMMVEESELMAQLLGGYPFSNEHDHDPALVMQSLFWSDHGIDSYCWPIESNCNNNNNNRQVEDSRCYYNTMEESHIIPNVGLKSEPILVFTATSNEEDEMTIGNIEETGVIDMAISQGKRKFQVCKPIVDIASPKKKARAPLQDGKSSKNAKCKKADKNSRVTSPVEQSSSCYSSEDDSNTSQELNGEGGSTAGDRGYDGKTRAGRGSATDPQSLYARKRRERINERLKILQKLVPNGTKVDISTMLDEAVQYVKFLQLQIKLLSSDELWMYAPIAYNGMNIGFDLKISPPQG</sequence>
<dbReference type="InterPro" id="IPR045843">
    <property type="entry name" value="IND-like"/>
</dbReference>
<dbReference type="GO" id="GO:0005634">
    <property type="term" value="C:nucleus"/>
    <property type="evidence" value="ECO:0007669"/>
    <property type="project" value="UniProtKB-SubCell"/>
</dbReference>
<feature type="region of interest" description="Disordered" evidence="7">
    <location>
        <begin position="152"/>
        <end position="236"/>
    </location>
</feature>
<evidence type="ECO:0000313" key="9">
    <source>
        <dbReference type="EMBL" id="KAG0467169.1"/>
    </source>
</evidence>
<dbReference type="GO" id="GO:0046983">
    <property type="term" value="F:protein dimerization activity"/>
    <property type="evidence" value="ECO:0007669"/>
    <property type="project" value="InterPro"/>
</dbReference>
<gene>
    <name evidence="9" type="ORF">HPP92_018749</name>
</gene>
<dbReference type="EMBL" id="JADCNL010000009">
    <property type="protein sequence ID" value="KAG0467169.1"/>
    <property type="molecule type" value="Genomic_DNA"/>
</dbReference>
<keyword evidence="6" id="KW-0539">Nucleus</keyword>
<organism evidence="9 10">
    <name type="scientific">Vanilla planifolia</name>
    <name type="common">Vanilla</name>
    <dbReference type="NCBI Taxonomy" id="51239"/>
    <lineage>
        <taxon>Eukaryota</taxon>
        <taxon>Viridiplantae</taxon>
        <taxon>Streptophyta</taxon>
        <taxon>Embryophyta</taxon>
        <taxon>Tracheophyta</taxon>
        <taxon>Spermatophyta</taxon>
        <taxon>Magnoliopsida</taxon>
        <taxon>Liliopsida</taxon>
        <taxon>Asparagales</taxon>
        <taxon>Orchidaceae</taxon>
        <taxon>Vanilloideae</taxon>
        <taxon>Vanilleae</taxon>
        <taxon>Vanilla</taxon>
    </lineage>
</organism>
<dbReference type="PANTHER" id="PTHR16223">
    <property type="entry name" value="TRANSCRIPTION FACTOR BHLH83-RELATED"/>
    <property type="match status" value="1"/>
</dbReference>
<keyword evidence="4" id="KW-0238">DNA-binding</keyword>
<evidence type="ECO:0000313" key="10">
    <source>
        <dbReference type="Proteomes" id="UP000636800"/>
    </source>
</evidence>
<dbReference type="GO" id="GO:0000981">
    <property type="term" value="F:DNA-binding transcription factor activity, RNA polymerase II-specific"/>
    <property type="evidence" value="ECO:0007669"/>
    <property type="project" value="TreeGrafter"/>
</dbReference>
<dbReference type="SUPFAM" id="SSF47459">
    <property type="entry name" value="HLH, helix-loop-helix DNA-binding domain"/>
    <property type="match status" value="1"/>
</dbReference>
<dbReference type="FunFam" id="4.10.280.10:FF:000022">
    <property type="entry name" value="Basic helix-loop-helix transcription factor"/>
    <property type="match status" value="1"/>
</dbReference>
<dbReference type="AlphaFoldDB" id="A0A835UL32"/>
<evidence type="ECO:0000256" key="5">
    <source>
        <dbReference type="ARBA" id="ARBA00023163"/>
    </source>
</evidence>
<comment type="caution">
    <text evidence="9">The sequence shown here is derived from an EMBL/GenBank/DDBJ whole genome shotgun (WGS) entry which is preliminary data.</text>
</comment>
<reference evidence="9 10" key="1">
    <citation type="journal article" date="2020" name="Nat. Food">
        <title>A phased Vanilla planifolia genome enables genetic improvement of flavour and production.</title>
        <authorList>
            <person name="Hasing T."/>
            <person name="Tang H."/>
            <person name="Brym M."/>
            <person name="Khazi F."/>
            <person name="Huang T."/>
            <person name="Chambers A.H."/>
        </authorList>
    </citation>
    <scope>NUCLEOTIDE SEQUENCE [LARGE SCALE GENOMIC DNA]</scope>
    <source>
        <tissue evidence="9">Leaf</tissue>
    </source>
</reference>
<dbReference type="PROSITE" id="PS50888">
    <property type="entry name" value="BHLH"/>
    <property type="match status" value="1"/>
</dbReference>
<dbReference type="GO" id="GO:0000978">
    <property type="term" value="F:RNA polymerase II cis-regulatory region sequence-specific DNA binding"/>
    <property type="evidence" value="ECO:0007669"/>
    <property type="project" value="TreeGrafter"/>
</dbReference>
<accession>A0A835UL32</accession>
<evidence type="ECO:0000256" key="7">
    <source>
        <dbReference type="SAM" id="MobiDB-lite"/>
    </source>
</evidence>
<keyword evidence="10" id="KW-1185">Reference proteome</keyword>
<protein>
    <recommendedName>
        <fullName evidence="8">BHLH domain-containing protein</fullName>
    </recommendedName>
</protein>
<dbReference type="SMART" id="SM00353">
    <property type="entry name" value="HLH"/>
    <property type="match status" value="1"/>
</dbReference>
<dbReference type="OrthoDB" id="4199794at2759"/>
<comment type="similarity">
    <text evidence="2">Belongs to the bHLH protein family.</text>
</comment>
<evidence type="ECO:0000256" key="3">
    <source>
        <dbReference type="ARBA" id="ARBA00023015"/>
    </source>
</evidence>